<evidence type="ECO:0000256" key="3">
    <source>
        <dbReference type="ARBA" id="ARBA00022989"/>
    </source>
</evidence>
<evidence type="ECO:0000256" key="1">
    <source>
        <dbReference type="ARBA" id="ARBA00004141"/>
    </source>
</evidence>
<keyword evidence="2 5" id="KW-0812">Transmembrane</keyword>
<organism evidence="7 8">
    <name type="scientific">Cudoniella acicularis</name>
    <dbReference type="NCBI Taxonomy" id="354080"/>
    <lineage>
        <taxon>Eukaryota</taxon>
        <taxon>Fungi</taxon>
        <taxon>Dikarya</taxon>
        <taxon>Ascomycota</taxon>
        <taxon>Pezizomycotina</taxon>
        <taxon>Leotiomycetes</taxon>
        <taxon>Helotiales</taxon>
        <taxon>Tricladiaceae</taxon>
        <taxon>Cudoniella</taxon>
    </lineage>
</organism>
<gene>
    <name evidence="7" type="ORF">G7Y89_g5106</name>
</gene>
<keyword evidence="8" id="KW-1185">Reference proteome</keyword>
<keyword evidence="3 5" id="KW-1133">Transmembrane helix</keyword>
<comment type="caution">
    <text evidence="7">The sequence shown here is derived from an EMBL/GenBank/DDBJ whole genome shotgun (WGS) entry which is preliminary data.</text>
</comment>
<dbReference type="EMBL" id="JAAMPI010000297">
    <property type="protein sequence ID" value="KAF4633017.1"/>
    <property type="molecule type" value="Genomic_DNA"/>
</dbReference>
<feature type="domain" description="MARVEL" evidence="6">
    <location>
        <begin position="9"/>
        <end position="134"/>
    </location>
</feature>
<keyword evidence="4 5" id="KW-0472">Membrane</keyword>
<proteinExistence type="predicted"/>
<accession>A0A8H4RN38</accession>
<evidence type="ECO:0000256" key="4">
    <source>
        <dbReference type="ARBA" id="ARBA00023136"/>
    </source>
</evidence>
<dbReference type="AlphaFoldDB" id="A0A8H4RN38"/>
<sequence length="162" mass="18175">MVAFEALVFPLRIAQAILAIIILSLIAYVINSWSAPYYYYSWSPSSANFLLFCSIWTILVLVYLVVAPLRFQQATHKFAILGVEFVAMIFWFAGFIAYAVFITGCSDAWGVCRASEAAVTFGAFEWLLFLFSTFMAAAHCWRTRNTNTTKHDPAIEVQAATV</sequence>
<name>A0A8H4RN38_9HELO</name>
<evidence type="ECO:0000259" key="6">
    <source>
        <dbReference type="Pfam" id="PF01284"/>
    </source>
</evidence>
<dbReference type="Proteomes" id="UP000566819">
    <property type="component" value="Unassembled WGS sequence"/>
</dbReference>
<dbReference type="Pfam" id="PF01284">
    <property type="entry name" value="MARVEL"/>
    <property type="match status" value="1"/>
</dbReference>
<feature type="transmembrane region" description="Helical" evidence="5">
    <location>
        <begin position="49"/>
        <end position="66"/>
    </location>
</feature>
<evidence type="ECO:0000256" key="5">
    <source>
        <dbReference type="SAM" id="Phobius"/>
    </source>
</evidence>
<dbReference type="InterPro" id="IPR008253">
    <property type="entry name" value="Marvel"/>
</dbReference>
<dbReference type="OrthoDB" id="2117453at2759"/>
<feature type="transmembrane region" description="Helical" evidence="5">
    <location>
        <begin position="78"/>
        <end position="101"/>
    </location>
</feature>
<comment type="subcellular location">
    <subcellularLocation>
        <location evidence="1">Membrane</location>
        <topology evidence="1">Multi-pass membrane protein</topology>
    </subcellularLocation>
</comment>
<feature type="transmembrane region" description="Helical" evidence="5">
    <location>
        <begin position="7"/>
        <end position="29"/>
    </location>
</feature>
<feature type="transmembrane region" description="Helical" evidence="5">
    <location>
        <begin position="121"/>
        <end position="141"/>
    </location>
</feature>
<protein>
    <recommendedName>
        <fullName evidence="6">MARVEL domain-containing protein</fullName>
    </recommendedName>
</protein>
<dbReference type="GO" id="GO:0016020">
    <property type="term" value="C:membrane"/>
    <property type="evidence" value="ECO:0007669"/>
    <property type="project" value="UniProtKB-SubCell"/>
</dbReference>
<dbReference type="PANTHER" id="PTHR37451:SF1">
    <property type="entry name" value="MARVEL DOMAIN-CONTAINING PROTEIN"/>
    <property type="match status" value="1"/>
</dbReference>
<evidence type="ECO:0000256" key="2">
    <source>
        <dbReference type="ARBA" id="ARBA00022692"/>
    </source>
</evidence>
<evidence type="ECO:0000313" key="7">
    <source>
        <dbReference type="EMBL" id="KAF4633017.1"/>
    </source>
</evidence>
<evidence type="ECO:0000313" key="8">
    <source>
        <dbReference type="Proteomes" id="UP000566819"/>
    </source>
</evidence>
<reference evidence="7 8" key="1">
    <citation type="submission" date="2020-03" db="EMBL/GenBank/DDBJ databases">
        <title>Draft Genome Sequence of Cudoniella acicularis.</title>
        <authorList>
            <person name="Buettner E."/>
            <person name="Kellner H."/>
        </authorList>
    </citation>
    <scope>NUCLEOTIDE SEQUENCE [LARGE SCALE GENOMIC DNA]</scope>
    <source>
        <strain evidence="7 8">DSM 108380</strain>
    </source>
</reference>
<dbReference type="PANTHER" id="PTHR37451">
    <property type="entry name" value="MARVEL DOMAIN"/>
    <property type="match status" value="1"/>
</dbReference>